<evidence type="ECO:0000256" key="11">
    <source>
        <dbReference type="ARBA" id="ARBA00034252"/>
    </source>
</evidence>
<name>A0AAN9QHW9_PHACN</name>
<evidence type="ECO:0000256" key="5">
    <source>
        <dbReference type="ARBA" id="ARBA00022598"/>
    </source>
</evidence>
<comment type="catalytic activity">
    <reaction evidence="11">
        <text>(E)-4-coumarate + ATP + CoA = (E)-4-coumaroyl-CoA + AMP + diphosphate</text>
        <dbReference type="Rhea" id="RHEA:19641"/>
        <dbReference type="ChEBI" id="CHEBI:12876"/>
        <dbReference type="ChEBI" id="CHEBI:30616"/>
        <dbReference type="ChEBI" id="CHEBI:33019"/>
        <dbReference type="ChEBI" id="CHEBI:57287"/>
        <dbReference type="ChEBI" id="CHEBI:85008"/>
        <dbReference type="ChEBI" id="CHEBI:456215"/>
        <dbReference type="EC" id="6.2.1.12"/>
    </reaction>
    <physiologicalReaction direction="left-to-right" evidence="11">
        <dbReference type="Rhea" id="RHEA:19642"/>
    </physiologicalReaction>
</comment>
<dbReference type="EMBL" id="JAYMYR010000010">
    <property type="protein sequence ID" value="KAK7336034.1"/>
    <property type="molecule type" value="Genomic_DNA"/>
</dbReference>
<keyword evidence="5" id="KW-0436">Ligase</keyword>
<dbReference type="GO" id="GO:0016207">
    <property type="term" value="F:4-coumarate-CoA ligase activity"/>
    <property type="evidence" value="ECO:0007669"/>
    <property type="project" value="UniProtKB-EC"/>
</dbReference>
<dbReference type="InterPro" id="IPR020845">
    <property type="entry name" value="AMP-binding_CS"/>
</dbReference>
<comment type="catalytic activity">
    <reaction evidence="9">
        <text>(E)-4-coumarate + ATP + H(+) = (E)-4-coumaroyl-AMP + diphosphate</text>
        <dbReference type="Rhea" id="RHEA:72419"/>
        <dbReference type="ChEBI" id="CHEBI:12876"/>
        <dbReference type="ChEBI" id="CHEBI:15378"/>
        <dbReference type="ChEBI" id="CHEBI:30616"/>
        <dbReference type="ChEBI" id="CHEBI:33019"/>
        <dbReference type="ChEBI" id="CHEBI:192348"/>
    </reaction>
    <physiologicalReaction direction="left-to-right" evidence="9">
        <dbReference type="Rhea" id="RHEA:72420"/>
    </physiologicalReaction>
</comment>
<dbReference type="FunFam" id="3.30.300.30:FF:000007">
    <property type="entry name" value="4-coumarate--CoA ligase 2"/>
    <property type="match status" value="1"/>
</dbReference>
<dbReference type="AlphaFoldDB" id="A0AAN9QHW9"/>
<keyword evidence="15" id="KW-1185">Reference proteome</keyword>
<evidence type="ECO:0000256" key="6">
    <source>
        <dbReference type="ARBA" id="ARBA00022741"/>
    </source>
</evidence>
<dbReference type="FunFam" id="3.40.50.12780:FF:000003">
    <property type="entry name" value="Long-chain-fatty-acid--CoA ligase FadD"/>
    <property type="match status" value="1"/>
</dbReference>
<evidence type="ECO:0000256" key="4">
    <source>
        <dbReference type="ARBA" id="ARBA00012959"/>
    </source>
</evidence>
<reference evidence="14 15" key="1">
    <citation type="submission" date="2024-01" db="EMBL/GenBank/DDBJ databases">
        <title>The genomes of 5 underutilized Papilionoideae crops provide insights into root nodulation and disease resistanc.</title>
        <authorList>
            <person name="Jiang F."/>
        </authorList>
    </citation>
    <scope>NUCLEOTIDE SEQUENCE [LARGE SCALE GENOMIC DNA]</scope>
    <source>
        <strain evidence="14">JINMINGXINNONG_FW02</strain>
        <tissue evidence="14">Leaves</tissue>
    </source>
</reference>
<evidence type="ECO:0000259" key="13">
    <source>
        <dbReference type="Pfam" id="PF13193"/>
    </source>
</evidence>
<keyword evidence="6" id="KW-0547">Nucleotide-binding</keyword>
<evidence type="ECO:0000313" key="15">
    <source>
        <dbReference type="Proteomes" id="UP001374584"/>
    </source>
</evidence>
<dbReference type="SUPFAM" id="SSF56801">
    <property type="entry name" value="Acetyl-CoA synthetase-like"/>
    <property type="match status" value="1"/>
</dbReference>
<gene>
    <name evidence="14" type="ORF">VNO80_28242</name>
</gene>
<protein>
    <recommendedName>
        <fullName evidence="4">4-coumarate--CoA ligase</fullName>
        <ecNumber evidence="4">6.2.1.12</ecNumber>
    </recommendedName>
</protein>
<comment type="catalytic activity">
    <reaction evidence="10">
        <text>(E)-4-coumaroyl-AMP + CoA = (E)-4-coumaroyl-CoA + AMP + H(+)</text>
        <dbReference type="Rhea" id="RHEA:72423"/>
        <dbReference type="ChEBI" id="CHEBI:15378"/>
        <dbReference type="ChEBI" id="CHEBI:57287"/>
        <dbReference type="ChEBI" id="CHEBI:85008"/>
        <dbReference type="ChEBI" id="CHEBI:192348"/>
        <dbReference type="ChEBI" id="CHEBI:456215"/>
    </reaction>
    <physiologicalReaction direction="left-to-right" evidence="10">
        <dbReference type="Rhea" id="RHEA:72424"/>
    </physiologicalReaction>
</comment>
<evidence type="ECO:0000313" key="14">
    <source>
        <dbReference type="EMBL" id="KAK7336034.1"/>
    </source>
</evidence>
<dbReference type="Pfam" id="PF00501">
    <property type="entry name" value="AMP-binding"/>
    <property type="match status" value="1"/>
</dbReference>
<comment type="pathway">
    <text evidence="2">Phytoalexin biosynthesis; 3,4',5-trihydroxystilbene biosynthesis; 3,4',5-trihydroxystilbene from trans-4-coumarate: step 1/2.</text>
</comment>
<accession>A0AAN9QHW9</accession>
<dbReference type="PROSITE" id="PS00455">
    <property type="entry name" value="AMP_BINDING"/>
    <property type="match status" value="1"/>
</dbReference>
<evidence type="ECO:0000256" key="1">
    <source>
        <dbReference type="ARBA" id="ARBA00001946"/>
    </source>
</evidence>
<dbReference type="CDD" id="cd05904">
    <property type="entry name" value="4CL"/>
    <property type="match status" value="1"/>
</dbReference>
<dbReference type="EC" id="6.2.1.12" evidence="4"/>
<dbReference type="Proteomes" id="UP001374584">
    <property type="component" value="Unassembled WGS sequence"/>
</dbReference>
<dbReference type="PANTHER" id="PTHR24096">
    <property type="entry name" value="LONG-CHAIN-FATTY-ACID--COA LIGASE"/>
    <property type="match status" value="1"/>
</dbReference>
<comment type="similarity">
    <text evidence="3">Belongs to the ATP-dependent AMP-binding enzyme family.</text>
</comment>
<proteinExistence type="inferred from homology"/>
<dbReference type="PANTHER" id="PTHR24096:SF406">
    <property type="entry name" value="4-COUMARATE--COA LIGASE 2"/>
    <property type="match status" value="1"/>
</dbReference>
<keyword evidence="8" id="KW-0587">Phenylpropanoid metabolism</keyword>
<dbReference type="InterPro" id="IPR000873">
    <property type="entry name" value="AMP-dep_synth/lig_dom"/>
</dbReference>
<dbReference type="Gene3D" id="3.40.50.12780">
    <property type="entry name" value="N-terminal domain of ligase-like"/>
    <property type="match status" value="1"/>
</dbReference>
<dbReference type="InterPro" id="IPR042099">
    <property type="entry name" value="ANL_N_sf"/>
</dbReference>
<dbReference type="InterPro" id="IPR025110">
    <property type="entry name" value="AMP-bd_C"/>
</dbReference>
<comment type="caution">
    <text evidence="14">The sequence shown here is derived from an EMBL/GenBank/DDBJ whole genome shotgun (WGS) entry which is preliminary data.</text>
</comment>
<keyword evidence="7" id="KW-0067">ATP-binding</keyword>
<evidence type="ECO:0000256" key="7">
    <source>
        <dbReference type="ARBA" id="ARBA00022840"/>
    </source>
</evidence>
<evidence type="ECO:0000256" key="9">
    <source>
        <dbReference type="ARBA" id="ARBA00034219"/>
    </source>
</evidence>
<evidence type="ECO:0000256" key="10">
    <source>
        <dbReference type="ARBA" id="ARBA00034223"/>
    </source>
</evidence>
<dbReference type="GO" id="GO:0009698">
    <property type="term" value="P:phenylpropanoid metabolic process"/>
    <property type="evidence" value="ECO:0007669"/>
    <property type="project" value="UniProtKB-KW"/>
</dbReference>
<feature type="domain" description="AMP-dependent synthetase/ligase" evidence="12">
    <location>
        <begin position="35"/>
        <end position="402"/>
    </location>
</feature>
<evidence type="ECO:0000256" key="2">
    <source>
        <dbReference type="ARBA" id="ARBA00004930"/>
    </source>
</evidence>
<sequence>MAIETQQGKEFIFRSKLPDIYIPKHLPLHAYCFQTLRDHGSRPCLINAPTGAVYTYSDVDATARKVASGLDKLGVRQGEVIMILLPNCPEFVFAFLGASYRGAMATAANPFFTPAEIAKQAKASNAKVLITQASYYEKVKELEEVKLVFVDSCPAAEADGGHIHFSELCEGDGEMDEVDIRGDDVVALPYSSGTTGLPKGVMLTHKGLVTSIAQQVDGENPNLYYHSDDTILCVLPLFHIYSLNSVLLCGLRSKAAILLMPKFDIKALLALIHKHKVTVAPVVPPIVLAIARSPDLANYDLSSIRLFKSGGAPLGKDLEDTVRSKFPNARLGQGYGMTEAGPVLTMSLAFAKEAMHVKAGACGTVVRNAEMKIVDPETAQSLPRNHSGEICIRGDQIMKGYLNDKEATERTVDKEGWLHTGDIGYIDDDDELFIVDRLKELIKYKGFQVAPAELEALLLTHPNISDAAVVPMKDEAAGEVPVAFVVRSNACIDTTQDEIKHFISKQVVFYKRISTVFFVDAIPKSPSGKILRKDLRGKLAAAPPEAVLK</sequence>
<evidence type="ECO:0000256" key="8">
    <source>
        <dbReference type="ARBA" id="ARBA00023051"/>
    </source>
</evidence>
<dbReference type="Gene3D" id="3.30.300.30">
    <property type="match status" value="1"/>
</dbReference>
<dbReference type="GO" id="GO:0005524">
    <property type="term" value="F:ATP binding"/>
    <property type="evidence" value="ECO:0007669"/>
    <property type="project" value="UniProtKB-KW"/>
</dbReference>
<dbReference type="InterPro" id="IPR045851">
    <property type="entry name" value="AMP-bd_C_sf"/>
</dbReference>
<feature type="domain" description="AMP-binding enzyme C-terminal" evidence="13">
    <location>
        <begin position="453"/>
        <end position="529"/>
    </location>
</feature>
<comment type="cofactor">
    <cofactor evidence="1">
        <name>Mg(2+)</name>
        <dbReference type="ChEBI" id="CHEBI:18420"/>
    </cofactor>
</comment>
<evidence type="ECO:0000259" key="12">
    <source>
        <dbReference type="Pfam" id="PF00501"/>
    </source>
</evidence>
<dbReference type="Pfam" id="PF13193">
    <property type="entry name" value="AMP-binding_C"/>
    <property type="match status" value="1"/>
</dbReference>
<organism evidence="14 15">
    <name type="scientific">Phaseolus coccineus</name>
    <name type="common">Scarlet runner bean</name>
    <name type="synonym">Phaseolus multiflorus</name>
    <dbReference type="NCBI Taxonomy" id="3886"/>
    <lineage>
        <taxon>Eukaryota</taxon>
        <taxon>Viridiplantae</taxon>
        <taxon>Streptophyta</taxon>
        <taxon>Embryophyta</taxon>
        <taxon>Tracheophyta</taxon>
        <taxon>Spermatophyta</taxon>
        <taxon>Magnoliopsida</taxon>
        <taxon>eudicotyledons</taxon>
        <taxon>Gunneridae</taxon>
        <taxon>Pentapetalae</taxon>
        <taxon>rosids</taxon>
        <taxon>fabids</taxon>
        <taxon>Fabales</taxon>
        <taxon>Fabaceae</taxon>
        <taxon>Papilionoideae</taxon>
        <taxon>50 kb inversion clade</taxon>
        <taxon>NPAAA clade</taxon>
        <taxon>indigoferoid/millettioid clade</taxon>
        <taxon>Phaseoleae</taxon>
        <taxon>Phaseolus</taxon>
    </lineage>
</organism>
<evidence type="ECO:0000256" key="3">
    <source>
        <dbReference type="ARBA" id="ARBA00006432"/>
    </source>
</evidence>